<evidence type="ECO:0000313" key="2">
    <source>
        <dbReference type="Proteomes" id="UP001219525"/>
    </source>
</evidence>
<dbReference type="Gene3D" id="3.30.559.10">
    <property type="entry name" value="Chloramphenicol acetyltransferase-like domain"/>
    <property type="match status" value="2"/>
</dbReference>
<accession>A0AAD6UMV1</accession>
<keyword evidence="2" id="KW-1185">Reference proteome</keyword>
<comment type="caution">
    <text evidence="1">The sequence shown here is derived from an EMBL/GenBank/DDBJ whole genome shotgun (WGS) entry which is preliminary data.</text>
</comment>
<organism evidence="1 2">
    <name type="scientific">Mycena pura</name>
    <dbReference type="NCBI Taxonomy" id="153505"/>
    <lineage>
        <taxon>Eukaryota</taxon>
        <taxon>Fungi</taxon>
        <taxon>Dikarya</taxon>
        <taxon>Basidiomycota</taxon>
        <taxon>Agaricomycotina</taxon>
        <taxon>Agaricomycetes</taxon>
        <taxon>Agaricomycetidae</taxon>
        <taxon>Agaricales</taxon>
        <taxon>Marasmiineae</taxon>
        <taxon>Mycenaceae</taxon>
        <taxon>Mycena</taxon>
    </lineage>
</organism>
<dbReference type="InterPro" id="IPR023213">
    <property type="entry name" value="CAT-like_dom_sf"/>
</dbReference>
<dbReference type="EMBL" id="JARJCW010000196">
    <property type="protein sequence ID" value="KAJ7187507.1"/>
    <property type="molecule type" value="Genomic_DNA"/>
</dbReference>
<dbReference type="Proteomes" id="UP001219525">
    <property type="component" value="Unassembled WGS sequence"/>
</dbReference>
<sequence length="514" mass="54560">MADTLLISPSGSTVLDGLTSLPVDALDAFTYGAANAYVIHELIDIPRFAAALAKALVLFPLYGARVKSAEGGGMPWMITLPPAGLPLTIASNPSTDQLIMASHAVVQNPLPFIPPLTPARQMVFNPDAPLAAVLITHFPNLSASCVAVRRWHPIGSDFVASRFIRAVSKFYLDAALSARDLDEPTPVYESLRHFLPPNPDRALLQGIDTSAVETYFNPDTTPHPQLVLPAPNVRLDFRLSGAQVAAIRTAIRALGPGGPDTPLVSAQDCLVALVAVALNAADPGTSRIHTIDTILDVRGQAGVPAELSWNGTTFAPTDRIALGPAGAGALPVDDSASSDTELYTYASAIRRSLARAREPAFLAALIDLQAQRAAEAIARGGPGGGEIIDLASKPGHLCVNSTLRLDAAMRPHTHFGHPGELRSYVSTVPFVRHLKLARPNEPPPPSNPFLADTATPRDPLEAEEARMAAVEATLFFPDSASGYWFGGVGPRERFVREMEARVRAVGGGTVQWVR</sequence>
<dbReference type="AlphaFoldDB" id="A0AAD6UMV1"/>
<name>A0AAD6UMV1_9AGAR</name>
<proteinExistence type="predicted"/>
<reference evidence="1" key="1">
    <citation type="submission" date="2023-03" db="EMBL/GenBank/DDBJ databases">
        <title>Massive genome expansion in bonnet fungi (Mycena s.s.) driven by repeated elements and novel gene families across ecological guilds.</title>
        <authorList>
            <consortium name="Lawrence Berkeley National Laboratory"/>
            <person name="Harder C.B."/>
            <person name="Miyauchi S."/>
            <person name="Viragh M."/>
            <person name="Kuo A."/>
            <person name="Thoen E."/>
            <person name="Andreopoulos B."/>
            <person name="Lu D."/>
            <person name="Skrede I."/>
            <person name="Drula E."/>
            <person name="Henrissat B."/>
            <person name="Morin E."/>
            <person name="Kohler A."/>
            <person name="Barry K."/>
            <person name="LaButti K."/>
            <person name="Morin E."/>
            <person name="Salamov A."/>
            <person name="Lipzen A."/>
            <person name="Mereny Z."/>
            <person name="Hegedus B."/>
            <person name="Baldrian P."/>
            <person name="Stursova M."/>
            <person name="Weitz H."/>
            <person name="Taylor A."/>
            <person name="Grigoriev I.V."/>
            <person name="Nagy L.G."/>
            <person name="Martin F."/>
            <person name="Kauserud H."/>
        </authorList>
    </citation>
    <scope>NUCLEOTIDE SEQUENCE</scope>
    <source>
        <strain evidence="1">9144</strain>
    </source>
</reference>
<gene>
    <name evidence="1" type="ORF">GGX14DRAFT_485475</name>
</gene>
<protein>
    <submittedName>
        <fullName evidence="1">Uncharacterized protein</fullName>
    </submittedName>
</protein>
<evidence type="ECO:0000313" key="1">
    <source>
        <dbReference type="EMBL" id="KAJ7187507.1"/>
    </source>
</evidence>